<sequence length="37" mass="4701">MLYCKHNYHHCYSNIYLNICQIVIDKFVFFCYNMYVR</sequence>
<evidence type="ECO:0000256" key="1">
    <source>
        <dbReference type="SAM" id="Phobius"/>
    </source>
</evidence>
<keyword evidence="1" id="KW-1133">Transmembrane helix</keyword>
<feature type="transmembrane region" description="Helical" evidence="1">
    <location>
        <begin position="15"/>
        <end position="35"/>
    </location>
</feature>
<protein>
    <submittedName>
        <fullName evidence="2">Uncharacterized protein</fullName>
    </submittedName>
</protein>
<reference evidence="2" key="1">
    <citation type="journal article" date="2021" name="Proc. Natl. Acad. Sci. U.S.A.">
        <title>A Catalog of Tens of Thousands of Viruses from Human Metagenomes Reveals Hidden Associations with Chronic Diseases.</title>
        <authorList>
            <person name="Tisza M.J."/>
            <person name="Buck C.B."/>
        </authorList>
    </citation>
    <scope>NUCLEOTIDE SEQUENCE</scope>
    <source>
        <strain evidence="2">CtsUY14</strain>
    </source>
</reference>
<evidence type="ECO:0000313" key="2">
    <source>
        <dbReference type="EMBL" id="DAE02468.1"/>
    </source>
</evidence>
<name>A0A8S5P8E9_9CAUD</name>
<keyword evidence="1" id="KW-0812">Transmembrane</keyword>
<keyword evidence="1" id="KW-0472">Membrane</keyword>
<accession>A0A8S5P8E9</accession>
<dbReference type="EMBL" id="BK015346">
    <property type="protein sequence ID" value="DAE02468.1"/>
    <property type="molecule type" value="Genomic_DNA"/>
</dbReference>
<organism evidence="2">
    <name type="scientific">Siphoviridae sp. ctsUY14</name>
    <dbReference type="NCBI Taxonomy" id="2825693"/>
    <lineage>
        <taxon>Viruses</taxon>
        <taxon>Duplodnaviria</taxon>
        <taxon>Heunggongvirae</taxon>
        <taxon>Uroviricota</taxon>
        <taxon>Caudoviricetes</taxon>
    </lineage>
</organism>
<proteinExistence type="predicted"/>